<evidence type="ECO:0000256" key="7">
    <source>
        <dbReference type="ARBA" id="ARBA00033409"/>
    </source>
</evidence>
<dbReference type="RefSeq" id="WP_064725341.1">
    <property type="nucleotide sequence ID" value="NZ_JBEYYV010000050.1"/>
</dbReference>
<evidence type="ECO:0000256" key="1">
    <source>
        <dbReference type="ARBA" id="ARBA00003065"/>
    </source>
</evidence>
<dbReference type="InterPro" id="IPR037278">
    <property type="entry name" value="ARFGAP/RecO"/>
</dbReference>
<gene>
    <name evidence="8" type="primary">recO</name>
    <name evidence="10" type="ORF">AN277_0205550</name>
</gene>
<dbReference type="GO" id="GO:0006302">
    <property type="term" value="P:double-strand break repair"/>
    <property type="evidence" value="ECO:0007669"/>
    <property type="project" value="TreeGrafter"/>
</dbReference>
<name>A0A199NSR0_9MICC</name>
<dbReference type="GO" id="GO:0006310">
    <property type="term" value="P:DNA recombination"/>
    <property type="evidence" value="ECO:0007669"/>
    <property type="project" value="UniProtKB-UniRule"/>
</dbReference>
<dbReference type="NCBIfam" id="TIGR00613">
    <property type="entry name" value="reco"/>
    <property type="match status" value="1"/>
</dbReference>
<reference evidence="10" key="1">
    <citation type="submission" date="2016-06" db="EMBL/GenBank/DDBJ databases">
        <title>Identification of putative biosynthetic pathways for the production of bioactive secondary metabolites by the marine actinomycete Kocuria kristinae RUTW2-3.</title>
        <authorList>
            <person name="Waterworth S.C."/>
            <person name="Walmsley T.A."/>
            <person name="Matongo T."/>
            <person name="Davies-Coleman M.T."/>
            <person name="Dorrington R.A."/>
        </authorList>
    </citation>
    <scope>NUCLEOTIDE SEQUENCE [LARGE SCALE GENOMIC DNA]</scope>
    <source>
        <strain evidence="10">RUTW2-3</strain>
    </source>
</reference>
<evidence type="ECO:0000256" key="5">
    <source>
        <dbReference type="ARBA" id="ARBA00023172"/>
    </source>
</evidence>
<dbReference type="PANTHER" id="PTHR33991">
    <property type="entry name" value="DNA REPAIR PROTEIN RECO"/>
    <property type="match status" value="1"/>
</dbReference>
<protein>
    <recommendedName>
        <fullName evidence="3 8">DNA repair protein RecO</fullName>
    </recommendedName>
    <alternativeName>
        <fullName evidence="7 8">Recombination protein O</fullName>
    </alternativeName>
</protein>
<evidence type="ECO:0000256" key="6">
    <source>
        <dbReference type="ARBA" id="ARBA00023204"/>
    </source>
</evidence>
<dbReference type="Pfam" id="PF11967">
    <property type="entry name" value="RecO_N"/>
    <property type="match status" value="1"/>
</dbReference>
<dbReference type="InterPro" id="IPR012340">
    <property type="entry name" value="NA-bd_OB-fold"/>
</dbReference>
<evidence type="ECO:0000313" key="10">
    <source>
        <dbReference type="EMBL" id="OAX51957.1"/>
    </source>
</evidence>
<dbReference type="AlphaFoldDB" id="A0A199NSR0"/>
<comment type="function">
    <text evidence="1 8">Involved in DNA repair and RecF pathway recombination.</text>
</comment>
<accession>A0A199NSR0</accession>
<keyword evidence="6 8" id="KW-0234">DNA repair</keyword>
<evidence type="ECO:0000256" key="2">
    <source>
        <dbReference type="ARBA" id="ARBA00007452"/>
    </source>
</evidence>
<dbReference type="Gene3D" id="1.20.1440.120">
    <property type="entry name" value="Recombination protein O, C-terminal domain"/>
    <property type="match status" value="1"/>
</dbReference>
<comment type="caution">
    <text evidence="10">The sequence shown here is derived from an EMBL/GenBank/DDBJ whole genome shotgun (WGS) entry which is preliminary data.</text>
</comment>
<evidence type="ECO:0000256" key="8">
    <source>
        <dbReference type="HAMAP-Rule" id="MF_00201"/>
    </source>
</evidence>
<dbReference type="HAMAP" id="MF_00201">
    <property type="entry name" value="RecO"/>
    <property type="match status" value="1"/>
</dbReference>
<proteinExistence type="inferred from homology"/>
<evidence type="ECO:0000256" key="3">
    <source>
        <dbReference type="ARBA" id="ARBA00021310"/>
    </source>
</evidence>
<dbReference type="InterPro" id="IPR003717">
    <property type="entry name" value="RecO"/>
</dbReference>
<dbReference type="SUPFAM" id="SSF57863">
    <property type="entry name" value="ArfGap/RecO-like zinc finger"/>
    <property type="match status" value="1"/>
</dbReference>
<evidence type="ECO:0000256" key="4">
    <source>
        <dbReference type="ARBA" id="ARBA00022763"/>
    </source>
</evidence>
<feature type="domain" description="DNA replication/recombination mediator RecO N-terminal" evidence="9">
    <location>
        <begin position="16"/>
        <end position="86"/>
    </location>
</feature>
<comment type="similarity">
    <text evidence="2 8">Belongs to the RecO family.</text>
</comment>
<dbReference type="Pfam" id="PF02565">
    <property type="entry name" value="RecO_C"/>
    <property type="match status" value="1"/>
</dbReference>
<dbReference type="InterPro" id="IPR022572">
    <property type="entry name" value="DNA_rep/recomb_RecO_N"/>
</dbReference>
<dbReference type="EMBL" id="LJBJ02000009">
    <property type="protein sequence ID" value="OAX51957.1"/>
    <property type="molecule type" value="Genomic_DNA"/>
</dbReference>
<keyword evidence="5 8" id="KW-0233">DNA recombination</keyword>
<keyword evidence="4 8" id="KW-0227">DNA damage</keyword>
<sequence>MPLTAIPARSSRDLLLILATHPLGEADRIIVGLTAHHGMLRAVAKGVRRASSKMGARLEPFMVADVSFVSGRSLATITQAVTVKAYSAPLVADWDAYLAASAICEVADRIGQGEQDTAAALFPLTAGALSALARHLHDPRDVLDSYLLRALAAAGWSVSTNRCVRCGGEADLLGWSVRDGGAVGSGCLEPGDRPLRAGDLDRLDALARGDWAALDSADDDASRRRTGRLVRASVQWHLDHAFRSFDLLEERPR</sequence>
<evidence type="ECO:0000259" key="9">
    <source>
        <dbReference type="Pfam" id="PF11967"/>
    </source>
</evidence>
<evidence type="ECO:0000313" key="11">
    <source>
        <dbReference type="Proteomes" id="UP000053171"/>
    </source>
</evidence>
<dbReference type="Proteomes" id="UP000053171">
    <property type="component" value="Unassembled WGS sequence"/>
</dbReference>
<dbReference type="SUPFAM" id="SSF50249">
    <property type="entry name" value="Nucleic acid-binding proteins"/>
    <property type="match status" value="1"/>
</dbReference>
<dbReference type="GO" id="GO:0043590">
    <property type="term" value="C:bacterial nucleoid"/>
    <property type="evidence" value="ECO:0007669"/>
    <property type="project" value="TreeGrafter"/>
</dbReference>
<organism evidence="10 11">
    <name type="scientific">Rothia kristinae</name>
    <dbReference type="NCBI Taxonomy" id="37923"/>
    <lineage>
        <taxon>Bacteria</taxon>
        <taxon>Bacillati</taxon>
        <taxon>Actinomycetota</taxon>
        <taxon>Actinomycetes</taxon>
        <taxon>Micrococcales</taxon>
        <taxon>Micrococcaceae</taxon>
        <taxon>Rothia</taxon>
    </lineage>
</organism>
<dbReference type="InterPro" id="IPR042242">
    <property type="entry name" value="RecO_C"/>
</dbReference>
<keyword evidence="11" id="KW-1185">Reference proteome</keyword>
<dbReference type="PANTHER" id="PTHR33991:SF1">
    <property type="entry name" value="DNA REPAIR PROTEIN RECO"/>
    <property type="match status" value="1"/>
</dbReference>
<dbReference type="Gene3D" id="2.40.50.140">
    <property type="entry name" value="Nucleic acid-binding proteins"/>
    <property type="match status" value="1"/>
</dbReference>